<accession>A0ABQ5M2Z0</accession>
<evidence type="ECO:0000256" key="2">
    <source>
        <dbReference type="ARBA" id="ARBA00022448"/>
    </source>
</evidence>
<dbReference type="Pfam" id="PF01547">
    <property type="entry name" value="SBP_bac_1"/>
    <property type="match status" value="1"/>
</dbReference>
<proteinExistence type="inferred from homology"/>
<feature type="signal peptide" evidence="3">
    <location>
        <begin position="1"/>
        <end position="21"/>
    </location>
</feature>
<keyword evidence="2" id="KW-0813">Transport</keyword>
<keyword evidence="3" id="KW-0732">Signal</keyword>
<dbReference type="RefSeq" id="WP_346064830.1">
    <property type="nucleotide sequence ID" value="NZ_BRPJ01000025.1"/>
</dbReference>
<evidence type="ECO:0000256" key="3">
    <source>
        <dbReference type="SAM" id="SignalP"/>
    </source>
</evidence>
<comment type="caution">
    <text evidence="4">The sequence shown here is derived from an EMBL/GenBank/DDBJ whole genome shotgun (WGS) entry which is preliminary data.</text>
</comment>
<dbReference type="EMBL" id="BRPJ01000025">
    <property type="protein sequence ID" value="GLB29308.1"/>
    <property type="molecule type" value="Genomic_DNA"/>
</dbReference>
<dbReference type="Gene3D" id="3.40.190.10">
    <property type="entry name" value="Periplasmic binding protein-like II"/>
    <property type="match status" value="2"/>
</dbReference>
<dbReference type="PROSITE" id="PS51257">
    <property type="entry name" value="PROKAR_LIPOPROTEIN"/>
    <property type="match status" value="1"/>
</dbReference>
<dbReference type="InterPro" id="IPR006059">
    <property type="entry name" value="SBP"/>
</dbReference>
<protein>
    <submittedName>
        <fullName evidence="4">ABC transporter extracellular-binding protein YurO</fullName>
    </submittedName>
</protein>
<keyword evidence="5" id="KW-1185">Reference proteome</keyword>
<evidence type="ECO:0000256" key="1">
    <source>
        <dbReference type="ARBA" id="ARBA00008520"/>
    </source>
</evidence>
<dbReference type="PANTHER" id="PTHR43649:SF29">
    <property type="entry name" value="OSMOPROTECTIVE COMPOUNDS-BINDING PROTEIN GGTB"/>
    <property type="match status" value="1"/>
</dbReference>
<sequence length="453" mass="48884">MVKRFVSGVLAAALVLGSLSGCGVSTDTSGGAGSSGAAAETTSGSVTATGKEEQITWMFWDDLNATEDLISKGYKQVIDRFNEQYKGKYYCNVVTTNLEEYPTKLNALVTSGNTPDVFICNPGPNLTQYVESGAAADLTDILKNQESQWYGNFTDGIFERITYDGKIMAIPTNFAAACVFYNTDIFKKAGVEVPKTYDELLAACKKIKEAGYTPISCSAGTAWCLSMIAGYLCDREGGPDNLVGVNAGTLDWTSPTFLDAATKLKELSQYFQDTAAGDSNDQATANFYNGDAAMLVQGSWAIAQINGNNPEFEDKCGVFQFPAIEGGSDPNRMIVKTDNLVMSSTTKHKEAALALMKMFTDDTAQKYTAEVAGKIPVTKVAIDYDKAPKQFAYINDILKNVTGTLGFYNESLASVEAGDTFDAAMVDVFLGNATPEQALQKVQDFYDKNVRKK</sequence>
<dbReference type="PANTHER" id="PTHR43649">
    <property type="entry name" value="ARABINOSE-BINDING PROTEIN-RELATED"/>
    <property type="match status" value="1"/>
</dbReference>
<dbReference type="InterPro" id="IPR050490">
    <property type="entry name" value="Bact_solute-bd_prot1"/>
</dbReference>
<name>A0ABQ5M2Z0_9FIRM</name>
<dbReference type="Proteomes" id="UP001419084">
    <property type="component" value="Unassembled WGS sequence"/>
</dbReference>
<evidence type="ECO:0000313" key="4">
    <source>
        <dbReference type="EMBL" id="GLB29308.1"/>
    </source>
</evidence>
<gene>
    <name evidence="4" type="primary">yurO_1</name>
    <name evidence="4" type="ORF">LAD12857_12310</name>
</gene>
<feature type="chain" id="PRO_5045042463" evidence="3">
    <location>
        <begin position="22"/>
        <end position="453"/>
    </location>
</feature>
<organism evidence="4 5">
    <name type="scientific">Lacrimispora amygdalina</name>
    <dbReference type="NCBI Taxonomy" id="253257"/>
    <lineage>
        <taxon>Bacteria</taxon>
        <taxon>Bacillati</taxon>
        <taxon>Bacillota</taxon>
        <taxon>Clostridia</taxon>
        <taxon>Lachnospirales</taxon>
        <taxon>Lachnospiraceae</taxon>
        <taxon>Lacrimispora</taxon>
    </lineage>
</organism>
<evidence type="ECO:0000313" key="5">
    <source>
        <dbReference type="Proteomes" id="UP001419084"/>
    </source>
</evidence>
<comment type="similarity">
    <text evidence="1">Belongs to the bacterial solute-binding protein 1 family.</text>
</comment>
<dbReference type="SUPFAM" id="SSF53850">
    <property type="entry name" value="Periplasmic binding protein-like II"/>
    <property type="match status" value="1"/>
</dbReference>
<reference evidence="4 5" key="1">
    <citation type="journal article" date="2024" name="Int. J. Syst. Evol. Microbiol.">
        <title>Lacrimispora brassicae sp. nov. isolated from fermented cabbage, and proposal of Clostridium indicum Gundawar et al. 2019 and Clostridium methoxybenzovorans Mechichi et al. 1999 as heterotypic synonyms of Lacrimispora amygdalina (Parshina et al. 2003) Haas and Blanchard 2020 and Lacrimispora indolis (McClung and McCoy 1957) Haas and Blanchard 2020, respectively.</title>
        <authorList>
            <person name="Kobayashi H."/>
            <person name="Tanizawa Y."/>
            <person name="Sakamoto M."/>
            <person name="Ohkuma M."/>
            <person name="Tohno M."/>
        </authorList>
    </citation>
    <scope>NUCLEOTIDE SEQUENCE [LARGE SCALE GENOMIC DNA]</scope>
    <source>
        <strain evidence="4 5">DSM 12857</strain>
    </source>
</reference>